<dbReference type="EMBL" id="LKEA01000002">
    <property type="protein sequence ID" value="ROW11077.1"/>
    <property type="molecule type" value="Genomic_DNA"/>
</dbReference>
<proteinExistence type="predicted"/>
<dbReference type="Proteomes" id="UP000283895">
    <property type="component" value="Unassembled WGS sequence"/>
</dbReference>
<dbReference type="AlphaFoldDB" id="A0A423X5N4"/>
<evidence type="ECO:0000256" key="1">
    <source>
        <dbReference type="SAM" id="MobiDB-lite"/>
    </source>
</evidence>
<name>A0A423X5N4_9PEZI</name>
<evidence type="ECO:0000313" key="2">
    <source>
        <dbReference type="EMBL" id="ROW11077.1"/>
    </source>
</evidence>
<protein>
    <submittedName>
        <fullName evidence="2">Uncharacterized protein</fullName>
    </submittedName>
</protein>
<feature type="region of interest" description="Disordered" evidence="1">
    <location>
        <begin position="41"/>
        <end position="69"/>
    </location>
</feature>
<evidence type="ECO:0000313" key="3">
    <source>
        <dbReference type="Proteomes" id="UP000283895"/>
    </source>
</evidence>
<reference evidence="2 3" key="1">
    <citation type="submission" date="2015-09" db="EMBL/GenBank/DDBJ databases">
        <title>Host preference determinants of Valsa canker pathogens revealed by comparative genomics.</title>
        <authorList>
            <person name="Yin Z."/>
            <person name="Huang L."/>
        </authorList>
    </citation>
    <scope>NUCLEOTIDE SEQUENCE [LARGE SCALE GENOMIC DNA]</scope>
    <source>
        <strain evidence="2 3">03-1</strain>
    </source>
</reference>
<organism evidence="2 3">
    <name type="scientific">Cytospora schulzeri</name>
    <dbReference type="NCBI Taxonomy" id="448051"/>
    <lineage>
        <taxon>Eukaryota</taxon>
        <taxon>Fungi</taxon>
        <taxon>Dikarya</taxon>
        <taxon>Ascomycota</taxon>
        <taxon>Pezizomycotina</taxon>
        <taxon>Sordariomycetes</taxon>
        <taxon>Sordariomycetidae</taxon>
        <taxon>Diaporthales</taxon>
        <taxon>Cytosporaceae</taxon>
        <taxon>Cytospora</taxon>
    </lineage>
</organism>
<comment type="caution">
    <text evidence="2">The sequence shown here is derived from an EMBL/GenBank/DDBJ whole genome shotgun (WGS) entry which is preliminary data.</text>
</comment>
<feature type="region of interest" description="Disordered" evidence="1">
    <location>
        <begin position="1"/>
        <end position="25"/>
    </location>
</feature>
<feature type="compositionally biased region" description="Basic and acidic residues" evidence="1">
    <location>
        <begin position="41"/>
        <end position="56"/>
    </location>
</feature>
<sequence length="108" mass="11576">MLGGAREARTRKLGAEAQSWRSWSSGSGYSVQAQWRAEKGWDGHGDWETGLDKGEGSKGGSSLGWDGSGYAAASTRKALQALIGPGRCQIDEEPDQDQANLGRPRPDR</sequence>
<gene>
    <name evidence="2" type="ORF">VMCG_01452</name>
</gene>
<feature type="region of interest" description="Disordered" evidence="1">
    <location>
        <begin position="84"/>
        <end position="108"/>
    </location>
</feature>
<keyword evidence="3" id="KW-1185">Reference proteome</keyword>
<feature type="compositionally biased region" description="Basic and acidic residues" evidence="1">
    <location>
        <begin position="1"/>
        <end position="14"/>
    </location>
</feature>
<accession>A0A423X5N4</accession>